<evidence type="ECO:0000256" key="1">
    <source>
        <dbReference type="ARBA" id="ARBA00008966"/>
    </source>
</evidence>
<evidence type="ECO:0000259" key="3">
    <source>
        <dbReference type="Pfam" id="PF08164"/>
    </source>
</evidence>
<dbReference type="Proteomes" id="UP000000702">
    <property type="component" value="Unassembled WGS sequence"/>
</dbReference>
<keyword evidence="6" id="KW-1185">Reference proteome</keyword>
<dbReference type="InterPro" id="IPR025160">
    <property type="entry name" value="AATF"/>
</dbReference>
<evidence type="ECO:0000256" key="2">
    <source>
        <dbReference type="SAM" id="MobiDB-lite"/>
    </source>
</evidence>
<name>F9WC72_TRYCI</name>
<feature type="region of interest" description="Disordered" evidence="2">
    <location>
        <begin position="1"/>
        <end position="108"/>
    </location>
</feature>
<proteinExistence type="inferred from homology"/>
<dbReference type="InterPro" id="IPR039223">
    <property type="entry name" value="AATF/Bfr2"/>
</dbReference>
<dbReference type="PANTHER" id="PTHR15565:SF0">
    <property type="entry name" value="PROTEIN AATF"/>
    <property type="match status" value="1"/>
</dbReference>
<comment type="caution">
    <text evidence="5">The sequence shown here is derived from an EMBL/GenBank/DDBJ whole genome shotgun (WGS) entry which is preliminary data.</text>
</comment>
<accession>F9WC72</accession>
<dbReference type="GO" id="GO:0005730">
    <property type="term" value="C:nucleolus"/>
    <property type="evidence" value="ECO:0007669"/>
    <property type="project" value="TreeGrafter"/>
</dbReference>
<evidence type="ECO:0000313" key="5">
    <source>
        <dbReference type="EMBL" id="CCD14864.1"/>
    </source>
</evidence>
<evidence type="ECO:0000313" key="6">
    <source>
        <dbReference type="Proteomes" id="UP000000702"/>
    </source>
</evidence>
<dbReference type="PANTHER" id="PTHR15565">
    <property type="entry name" value="AATF PROTEIN APOPTOSIS ANTAGONIZING TRANSCRIPTION FACTOR"/>
    <property type="match status" value="1"/>
</dbReference>
<protein>
    <submittedName>
        <fullName evidence="5">WGS project CAEQ00000000 data, annotated contig 2192</fullName>
    </submittedName>
</protein>
<feature type="compositionally biased region" description="Low complexity" evidence="2">
    <location>
        <begin position="1"/>
        <end position="12"/>
    </location>
</feature>
<dbReference type="AlphaFoldDB" id="F9WC72"/>
<feature type="domain" description="Apoptosis-antagonizing transcription factor C-terminal" evidence="3">
    <location>
        <begin position="418"/>
        <end position="492"/>
    </location>
</feature>
<dbReference type="Pfam" id="PF08164">
    <property type="entry name" value="TRAUB"/>
    <property type="match status" value="1"/>
</dbReference>
<gene>
    <name evidence="5" type="ORF">TCIL3000_0_54380</name>
</gene>
<evidence type="ECO:0000259" key="4">
    <source>
        <dbReference type="Pfam" id="PF13339"/>
    </source>
</evidence>
<feature type="domain" description="AATF leucine zipper-containing" evidence="4">
    <location>
        <begin position="223"/>
        <end position="320"/>
    </location>
</feature>
<dbReference type="InterPro" id="IPR012617">
    <property type="entry name" value="AATF_C"/>
</dbReference>
<dbReference type="VEuPathDB" id="TriTrypDB:TcIL3000_0_54380"/>
<dbReference type="OMA" id="EVERYHE"/>
<dbReference type="Pfam" id="PF13339">
    <property type="entry name" value="AATF-Che1"/>
    <property type="match status" value="1"/>
</dbReference>
<sequence>MSSRHVQSSSVSGRKRKKSVSDIINEQFGISDARRNSADEFDDFYGDGPMIDDYYEGNESGDENMDDNVDSRITPASKRHRAEDASSRKKQEKRLRRRGPIDPSLSTGEYAATPVEVEAAMDDLFGALEMDEDDMSLDEGEGLQVNEKGKHRKAETEEEYVQWLEAQQKKRQRRRGAAGLTEEGDILQQIEALRSAQVELLQREQEGGSAADPEAKERVKAQEAIQRYVMLYSQLLRMRIKLQPVVTRAIAFPQYYALSDFIDNGDSQIREGTTAVVQSLRELLGKFHSLVAHNSQHKNKLNASPSGNAPNFKELNDSHRQIMGAVDACIELWGNKFVQSNSAKLHTVAQPLLQQIRGILSSKARLRARAQKNRAHVSILGHPEHYRATQTAEHKAARALHIADGDIDEEIYDDGEFLREVVRRGGVVKLQQQLQEMQRSLHPDEEPAKRGFHRLTKGKAVNYEPRPKLVGFMLPVPYTVSGQYEVLFKSLFQ</sequence>
<comment type="similarity">
    <text evidence="1">Belongs to the AATF family.</text>
</comment>
<organism evidence="5 6">
    <name type="scientific">Trypanosoma congolense (strain IL3000)</name>
    <dbReference type="NCBI Taxonomy" id="1068625"/>
    <lineage>
        <taxon>Eukaryota</taxon>
        <taxon>Discoba</taxon>
        <taxon>Euglenozoa</taxon>
        <taxon>Kinetoplastea</taxon>
        <taxon>Metakinetoplastina</taxon>
        <taxon>Trypanosomatida</taxon>
        <taxon>Trypanosomatidae</taxon>
        <taxon>Trypanosoma</taxon>
        <taxon>Nannomonas</taxon>
    </lineage>
</organism>
<dbReference type="EMBL" id="CAEQ01001677">
    <property type="protein sequence ID" value="CCD14864.1"/>
    <property type="molecule type" value="Genomic_DNA"/>
</dbReference>
<reference evidence="6" key="1">
    <citation type="submission" date="2011-07" db="EMBL/GenBank/DDBJ databases">
        <title>Divergent evolution of antigenic variation in African trypanosomes.</title>
        <authorList>
            <person name="Jackson A.P."/>
            <person name="Berry A."/>
            <person name="Allison H.C."/>
            <person name="Burton P."/>
            <person name="Anderson J."/>
            <person name="Aslett M."/>
            <person name="Brown R."/>
            <person name="Corton N."/>
            <person name="Harris D."/>
            <person name="Hauser H."/>
            <person name="Gamble J."/>
            <person name="Gilderthorp R."/>
            <person name="McQuillan J."/>
            <person name="Quail M.A."/>
            <person name="Sanders M."/>
            <person name="Van Tonder A."/>
            <person name="Ginger M.L."/>
            <person name="Donelson J.E."/>
            <person name="Field M.C."/>
            <person name="Barry J.D."/>
            <person name="Berriman M."/>
            <person name="Hertz-Fowler C."/>
        </authorList>
    </citation>
    <scope>NUCLEOTIDE SEQUENCE [LARGE SCALE GENOMIC DNA]</scope>
    <source>
        <strain evidence="6">IL3000</strain>
    </source>
</reference>
<reference evidence="5 6" key="2">
    <citation type="journal article" date="2012" name="Proc. Natl. Acad. Sci. U.S.A.">
        <title>Antigenic diversity is generated by distinct evolutionary mechanisms in African trypanosome species.</title>
        <authorList>
            <person name="Jackson A.P."/>
            <person name="Berry A."/>
            <person name="Aslett M."/>
            <person name="Allison H.C."/>
            <person name="Burton P."/>
            <person name="Vavrova-Anderson J."/>
            <person name="Brown R."/>
            <person name="Browne H."/>
            <person name="Corton N."/>
            <person name="Hauser H."/>
            <person name="Gamble J."/>
            <person name="Gilderthorp R."/>
            <person name="Marcello L."/>
            <person name="McQuillan J."/>
            <person name="Otto T.D."/>
            <person name="Quail M.A."/>
            <person name="Sanders M.J."/>
            <person name="van Tonder A."/>
            <person name="Ginger M.L."/>
            <person name="Field M.C."/>
            <person name="Barry J.D."/>
            <person name="Hertz-Fowler C."/>
            <person name="Berriman M."/>
        </authorList>
    </citation>
    <scope>NUCLEOTIDE SEQUENCE [LARGE SCALE GENOMIC DNA]</scope>
    <source>
        <strain evidence="5 6">IL3000</strain>
    </source>
</reference>
<feature type="compositionally biased region" description="Acidic residues" evidence="2">
    <location>
        <begin position="53"/>
        <end position="68"/>
    </location>
</feature>